<dbReference type="GO" id="GO:0005634">
    <property type="term" value="C:nucleus"/>
    <property type="evidence" value="ECO:0007669"/>
    <property type="project" value="UniProtKB-SubCell"/>
</dbReference>
<dbReference type="AlphaFoldDB" id="A0A8G0PHP3"/>
<dbReference type="GO" id="GO:0000785">
    <property type="term" value="C:chromatin"/>
    <property type="evidence" value="ECO:0007669"/>
    <property type="project" value="TreeGrafter"/>
</dbReference>
<keyword evidence="2" id="KW-0479">Metal-binding</keyword>
<evidence type="ECO:0000256" key="4">
    <source>
        <dbReference type="ARBA" id="ARBA00022771"/>
    </source>
</evidence>
<dbReference type="CDD" id="cd12148">
    <property type="entry name" value="fungal_TF_MHR"/>
    <property type="match status" value="1"/>
</dbReference>
<dbReference type="GO" id="GO:0008270">
    <property type="term" value="F:zinc ion binding"/>
    <property type="evidence" value="ECO:0007669"/>
    <property type="project" value="UniProtKB-KW"/>
</dbReference>
<evidence type="ECO:0000256" key="8">
    <source>
        <dbReference type="SAM" id="MobiDB-lite"/>
    </source>
</evidence>
<feature type="compositionally biased region" description="Polar residues" evidence="8">
    <location>
        <begin position="60"/>
        <end position="75"/>
    </location>
</feature>
<dbReference type="PANTHER" id="PTHR40626:SF10">
    <property type="entry name" value="C2H2-TYPE DOMAIN-CONTAINING PROTEIN"/>
    <property type="match status" value="1"/>
</dbReference>
<dbReference type="PANTHER" id="PTHR40626">
    <property type="entry name" value="MIP31509P"/>
    <property type="match status" value="1"/>
</dbReference>
<dbReference type="PROSITE" id="PS00028">
    <property type="entry name" value="ZINC_FINGER_C2H2_1"/>
    <property type="match status" value="1"/>
</dbReference>
<accession>A0A8G0PHP3</accession>
<evidence type="ECO:0000313" key="10">
    <source>
        <dbReference type="EMBL" id="QYT01762.1"/>
    </source>
</evidence>
<keyword evidence="4 7" id="KW-0863">Zinc-finger</keyword>
<comment type="subcellular location">
    <subcellularLocation>
        <location evidence="1">Nucleus</location>
    </subcellularLocation>
</comment>
<name>A0A8G0PHP3_9HYPO</name>
<evidence type="ECO:0000256" key="1">
    <source>
        <dbReference type="ARBA" id="ARBA00004123"/>
    </source>
</evidence>
<dbReference type="Pfam" id="PF04082">
    <property type="entry name" value="Fungal_trans"/>
    <property type="match status" value="1"/>
</dbReference>
<protein>
    <submittedName>
        <fullName evidence="10">Fungal_trans domain-containing protein</fullName>
    </submittedName>
</protein>
<evidence type="ECO:0000259" key="9">
    <source>
        <dbReference type="PROSITE" id="PS50157"/>
    </source>
</evidence>
<keyword evidence="11" id="KW-1185">Reference proteome</keyword>
<dbReference type="GO" id="GO:0000978">
    <property type="term" value="F:RNA polymerase II cis-regulatory region sequence-specific DNA binding"/>
    <property type="evidence" value="ECO:0007669"/>
    <property type="project" value="InterPro"/>
</dbReference>
<feature type="domain" description="C2H2-type" evidence="9">
    <location>
        <begin position="5"/>
        <end position="32"/>
    </location>
</feature>
<evidence type="ECO:0000256" key="6">
    <source>
        <dbReference type="ARBA" id="ARBA00023242"/>
    </source>
</evidence>
<dbReference type="SMART" id="SM00355">
    <property type="entry name" value="ZnF_C2H2"/>
    <property type="match status" value="2"/>
</dbReference>
<evidence type="ECO:0000313" key="11">
    <source>
        <dbReference type="Proteomes" id="UP000826661"/>
    </source>
</evidence>
<dbReference type="InterPro" id="IPR051059">
    <property type="entry name" value="VerF-like"/>
</dbReference>
<gene>
    <name evidence="10" type="ORF">H0G86_008785</name>
</gene>
<dbReference type="GO" id="GO:0006351">
    <property type="term" value="P:DNA-templated transcription"/>
    <property type="evidence" value="ECO:0007669"/>
    <property type="project" value="InterPro"/>
</dbReference>
<dbReference type="InterPro" id="IPR013087">
    <property type="entry name" value="Znf_C2H2_type"/>
</dbReference>
<dbReference type="InterPro" id="IPR036236">
    <property type="entry name" value="Znf_C2H2_sf"/>
</dbReference>
<feature type="compositionally biased region" description="Polar residues" evidence="8">
    <location>
        <begin position="84"/>
        <end position="97"/>
    </location>
</feature>
<dbReference type="GO" id="GO:0000981">
    <property type="term" value="F:DNA-binding transcription factor activity, RNA polymerase II-specific"/>
    <property type="evidence" value="ECO:0007669"/>
    <property type="project" value="InterPro"/>
</dbReference>
<dbReference type="InterPro" id="IPR007219">
    <property type="entry name" value="XnlR_reg_dom"/>
</dbReference>
<reference evidence="10 11" key="1">
    <citation type="journal article" date="2021" name="BMC Genomics">
        <title>Telomere-to-telomere genome assembly of asparaginase-producing Trichoderma simmonsii.</title>
        <authorList>
            <person name="Chung D."/>
            <person name="Kwon Y.M."/>
            <person name="Yang Y."/>
        </authorList>
    </citation>
    <scope>NUCLEOTIDE SEQUENCE [LARGE SCALE GENOMIC DNA]</scope>
    <source>
        <strain evidence="10 11">GH-Sj1</strain>
    </source>
</reference>
<evidence type="ECO:0000256" key="2">
    <source>
        <dbReference type="ARBA" id="ARBA00022723"/>
    </source>
</evidence>
<keyword evidence="5" id="KW-0862">Zinc</keyword>
<feature type="region of interest" description="Disordered" evidence="8">
    <location>
        <begin position="57"/>
        <end position="97"/>
    </location>
</feature>
<evidence type="ECO:0000256" key="7">
    <source>
        <dbReference type="PROSITE-ProRule" id="PRU00042"/>
    </source>
</evidence>
<dbReference type="Gene3D" id="3.30.160.60">
    <property type="entry name" value="Classic Zinc Finger"/>
    <property type="match status" value="2"/>
</dbReference>
<keyword evidence="6" id="KW-0539">Nucleus</keyword>
<proteinExistence type="predicted"/>
<dbReference type="EMBL" id="CP075867">
    <property type="protein sequence ID" value="QYT01762.1"/>
    <property type="molecule type" value="Genomic_DNA"/>
</dbReference>
<evidence type="ECO:0000256" key="3">
    <source>
        <dbReference type="ARBA" id="ARBA00022737"/>
    </source>
</evidence>
<dbReference type="SUPFAM" id="SSF57667">
    <property type="entry name" value="beta-beta-alpha zinc fingers"/>
    <property type="match status" value="1"/>
</dbReference>
<keyword evidence="3" id="KW-0677">Repeat</keyword>
<dbReference type="Proteomes" id="UP000826661">
    <property type="component" value="Chromosome IV"/>
</dbReference>
<sequence>MPNLHICPHCGREFKRPEHLRRHCRTHTNEKPFVCFCGAAFSRTDLLRRHEKLTHLAPLESNSNHAGESSKTTLPRPTPLQPSMRDTQISGSSVVPSNETTGAAEVAYGDFTFIDPLDSLEEFVEGIELPPEFVTSPISLNICCDSAAVPETPPLEADVQGNNDFEHNNVGPLPFSRHLHPHDFGLPGACKLTALEITDNDIKVLEEGLRPFGNIANDFTLPSLRTLMRYMEAWRIGLSRHFPVIHFPTFRLGNCIPELILAIAALGAVQALEEHTSRKLYNAARAVALERLQVDRFDSQLETNFSSDDINRILKLQSAQTLVFLLIYSTWARDASVVTEGFELHEPILQYMRGCDVAKHDHSIEQTWVEWALCETERRISFLAYCFFDIHTIIYNRPPSIFTREIHLRLPCSVEEWQATDDQEWAACRQAKPSDPISFKDALESLVTAEAAGWETLPCAFGNLILLHGVLQRIYLQRQLSFGSNLGDQTIHEIHLALSSWASIWQRVSGSDLHPSSEHGPIPFTSVAFLTVAYVRTHMDIGPHMLLASRDPRAVASALFSIAPLQRHSNLTSALLHATHLLSLPVAFGIEHVARSQSILWCCQHAVCALECAIFLSKWLETIALTQMSNPLEPYESHILSSVESVIKEAVDSADWEHMDTPSWFQSPRHMGIAVLKVWSKIFSEKSAWAITVHVGECLNEFAGMYERSFQHMT</sequence>
<evidence type="ECO:0000256" key="5">
    <source>
        <dbReference type="ARBA" id="ARBA00022833"/>
    </source>
</evidence>
<dbReference type="PROSITE" id="PS50157">
    <property type="entry name" value="ZINC_FINGER_C2H2_2"/>
    <property type="match status" value="1"/>
</dbReference>
<organism evidence="10 11">
    <name type="scientific">Trichoderma simmonsii</name>
    <dbReference type="NCBI Taxonomy" id="1491479"/>
    <lineage>
        <taxon>Eukaryota</taxon>
        <taxon>Fungi</taxon>
        <taxon>Dikarya</taxon>
        <taxon>Ascomycota</taxon>
        <taxon>Pezizomycotina</taxon>
        <taxon>Sordariomycetes</taxon>
        <taxon>Hypocreomycetidae</taxon>
        <taxon>Hypocreales</taxon>
        <taxon>Hypocreaceae</taxon>
        <taxon>Trichoderma</taxon>
    </lineage>
</organism>